<dbReference type="AlphaFoldDB" id="A0A543NEZ7"/>
<dbReference type="Proteomes" id="UP000317422">
    <property type="component" value="Unassembled WGS sequence"/>
</dbReference>
<name>A0A543NEZ7_9ACTN</name>
<reference evidence="1 2" key="1">
    <citation type="submission" date="2019-06" db="EMBL/GenBank/DDBJ databases">
        <title>Sequencing the genomes of 1000 actinobacteria strains.</title>
        <authorList>
            <person name="Klenk H.-P."/>
        </authorList>
    </citation>
    <scope>NUCLEOTIDE SEQUENCE [LARGE SCALE GENOMIC DNA]</scope>
    <source>
        <strain evidence="1 2">DSM 45015</strain>
    </source>
</reference>
<accession>A0A543NEZ7</accession>
<dbReference type="EMBL" id="VFQC01000001">
    <property type="protein sequence ID" value="TQN30405.1"/>
    <property type="molecule type" value="Genomic_DNA"/>
</dbReference>
<dbReference type="SUPFAM" id="SSF56112">
    <property type="entry name" value="Protein kinase-like (PK-like)"/>
    <property type="match status" value="1"/>
</dbReference>
<comment type="caution">
    <text evidence="1">The sequence shown here is derived from an EMBL/GenBank/DDBJ whole genome shotgun (WGS) entry which is preliminary data.</text>
</comment>
<evidence type="ECO:0008006" key="3">
    <source>
        <dbReference type="Google" id="ProtNLM"/>
    </source>
</evidence>
<evidence type="ECO:0000313" key="2">
    <source>
        <dbReference type="Proteomes" id="UP000317422"/>
    </source>
</evidence>
<evidence type="ECO:0000313" key="1">
    <source>
        <dbReference type="EMBL" id="TQN30405.1"/>
    </source>
</evidence>
<sequence length="269" mass="29854">MNDSLPGPEFEALIQPYTGSVSEFRPTSHGLMTDVTAVVECENGPFFVKAVPNRPGGRRDSLVREGEINPHVRPLSPAVLWRAEDSEWVALGFEPIHGRRANFRPGSEDLPTLVDLVNRIGALPLPDVAHDWTETRWDRFVSDEAETPLLRGNSMLYVDINPSNFVIGEDNAWVVDWAWPTRGAAFIDPALLVVQLIAAKRNPADAEAWAGKCDAWTHADSDAVNVFVAATVRMYRAHAERFPDQPWRKAMVDAVESWAEHRGVTVPAA</sequence>
<gene>
    <name evidence="1" type="ORF">FHX37_0283</name>
</gene>
<proteinExistence type="predicted"/>
<organism evidence="1 2">
    <name type="scientific">Haloactinospora alba</name>
    <dbReference type="NCBI Taxonomy" id="405555"/>
    <lineage>
        <taxon>Bacteria</taxon>
        <taxon>Bacillati</taxon>
        <taxon>Actinomycetota</taxon>
        <taxon>Actinomycetes</taxon>
        <taxon>Streptosporangiales</taxon>
        <taxon>Nocardiopsidaceae</taxon>
        <taxon>Haloactinospora</taxon>
    </lineage>
</organism>
<dbReference type="InterPro" id="IPR011009">
    <property type="entry name" value="Kinase-like_dom_sf"/>
</dbReference>
<protein>
    <recommendedName>
        <fullName evidence="3">Phosphotransferase family enzyme</fullName>
    </recommendedName>
</protein>
<keyword evidence="2" id="KW-1185">Reference proteome</keyword>